<keyword evidence="2" id="KW-0812">Transmembrane</keyword>
<dbReference type="GeneID" id="39748559"/>
<feature type="compositionally biased region" description="Basic and acidic residues" evidence="1">
    <location>
        <begin position="132"/>
        <end position="141"/>
    </location>
</feature>
<feature type="transmembrane region" description="Helical" evidence="2">
    <location>
        <begin position="403"/>
        <end position="426"/>
    </location>
</feature>
<comment type="caution">
    <text evidence="4">The sequence shown here is derived from an EMBL/GenBank/DDBJ whole genome shotgun (WGS) entry which is preliminary data.</text>
</comment>
<evidence type="ECO:0000313" key="4">
    <source>
        <dbReference type="EMBL" id="GAW81827.1"/>
    </source>
</evidence>
<keyword evidence="2" id="KW-0472">Membrane</keyword>
<evidence type="ECO:0008006" key="6">
    <source>
        <dbReference type="Google" id="ProtNLM"/>
    </source>
</evidence>
<evidence type="ECO:0000256" key="2">
    <source>
        <dbReference type="SAM" id="Phobius"/>
    </source>
</evidence>
<feature type="region of interest" description="Disordered" evidence="1">
    <location>
        <begin position="82"/>
        <end position="148"/>
    </location>
</feature>
<feature type="chain" id="PRO_5012733906" description="Secreted ookinete protein 25" evidence="3">
    <location>
        <begin position="24"/>
        <end position="427"/>
    </location>
</feature>
<dbReference type="RefSeq" id="XP_028544416.1">
    <property type="nucleotide sequence ID" value="XM_028688615.1"/>
</dbReference>
<dbReference type="OMA" id="SKDMAAC"/>
<feature type="compositionally biased region" description="Basic and acidic residues" evidence="1">
    <location>
        <begin position="84"/>
        <end position="108"/>
    </location>
</feature>
<dbReference type="EMBL" id="BDQF01000012">
    <property type="protein sequence ID" value="GAW81827.1"/>
    <property type="molecule type" value="Genomic_DNA"/>
</dbReference>
<keyword evidence="2" id="KW-1133">Transmembrane helix</keyword>
<name>A0A1Y1JKV7_PLAGO</name>
<dbReference type="OrthoDB" id="371938at2759"/>
<sequence length="427" mass="48299">MAKTCYFPFLFLTYFFLNSVLLARSDHGYVYNEQISKYVKQNSSIEQQQYLQHKKGKNDISATLNNNNLSKNEVTLSLEELEEEEKKRDIHHGTSHKEDESRLKREAGESAIPSELLQEEGKRMANAVLDDPSNKDIKEDSDNADNVSSPTVVLSMLQEQSSNVTLNNKMSALVNLYSTQPPKFTLYMQELFQLYNTYINIKNDNFSFGSISLHFRFHKYENEDDVASLSTVFYATKQKDETHSNVEEAKGDLTIHYNVQSLLEKKDLGKTAAITPIQSKIIRNDNDSSIPTYVCQAIYESNIDTTKHFITLDKVSEDEFSVSKLDDFLGKCLKGAQEEILAKGDKKRETNGNLQSGNAKVAKTSGKVNDSKKKKKTRKDYLNQFNESIVKKDIAACKDAAKLLMANSVASSLMYIFVVIALGISLF</sequence>
<evidence type="ECO:0000256" key="1">
    <source>
        <dbReference type="SAM" id="MobiDB-lite"/>
    </source>
</evidence>
<dbReference type="AlphaFoldDB" id="A0A1Y1JKV7"/>
<feature type="signal peptide" evidence="3">
    <location>
        <begin position="1"/>
        <end position="23"/>
    </location>
</feature>
<evidence type="ECO:0000256" key="3">
    <source>
        <dbReference type="SAM" id="SignalP"/>
    </source>
</evidence>
<protein>
    <recommendedName>
        <fullName evidence="6">Secreted ookinete protein 25</fullName>
    </recommendedName>
</protein>
<reference evidence="5" key="1">
    <citation type="submission" date="2017-04" db="EMBL/GenBank/DDBJ databases">
        <title>Plasmodium gonderi genome.</title>
        <authorList>
            <person name="Arisue N."/>
            <person name="Honma H."/>
            <person name="Kawai S."/>
            <person name="Tougan T."/>
            <person name="Tanabe K."/>
            <person name="Horii T."/>
        </authorList>
    </citation>
    <scope>NUCLEOTIDE SEQUENCE [LARGE SCALE GENOMIC DNA]</scope>
    <source>
        <strain evidence="5">ATCC 30045</strain>
    </source>
</reference>
<dbReference type="Proteomes" id="UP000195521">
    <property type="component" value="Unassembled WGS sequence"/>
</dbReference>
<evidence type="ECO:0000313" key="5">
    <source>
        <dbReference type="Proteomes" id="UP000195521"/>
    </source>
</evidence>
<organism evidence="4 5">
    <name type="scientific">Plasmodium gonderi</name>
    <dbReference type="NCBI Taxonomy" id="77519"/>
    <lineage>
        <taxon>Eukaryota</taxon>
        <taxon>Sar</taxon>
        <taxon>Alveolata</taxon>
        <taxon>Apicomplexa</taxon>
        <taxon>Aconoidasida</taxon>
        <taxon>Haemosporida</taxon>
        <taxon>Plasmodiidae</taxon>
        <taxon>Plasmodium</taxon>
        <taxon>Plasmodium (Plasmodium)</taxon>
    </lineage>
</organism>
<gene>
    <name evidence="4" type="ORF">PGO_112810</name>
</gene>
<keyword evidence="3" id="KW-0732">Signal</keyword>
<proteinExistence type="predicted"/>
<feature type="region of interest" description="Disordered" evidence="1">
    <location>
        <begin position="344"/>
        <end position="375"/>
    </location>
</feature>
<accession>A0A1Y1JKV7</accession>
<keyword evidence="5" id="KW-1185">Reference proteome</keyword>